<organism evidence="1 2">
    <name type="scientific">Actinophytocola gossypii</name>
    <dbReference type="NCBI Taxonomy" id="2812003"/>
    <lineage>
        <taxon>Bacteria</taxon>
        <taxon>Bacillati</taxon>
        <taxon>Actinomycetota</taxon>
        <taxon>Actinomycetes</taxon>
        <taxon>Pseudonocardiales</taxon>
        <taxon>Pseudonocardiaceae</taxon>
    </lineage>
</organism>
<reference evidence="1 2" key="1">
    <citation type="submission" date="2021-02" db="EMBL/GenBank/DDBJ databases">
        <title>Actinophytocola xerophila sp. nov., isolated from soil of cotton cropping field.</title>
        <authorList>
            <person name="Huang R."/>
            <person name="Chen X."/>
            <person name="Ge X."/>
            <person name="Liu W."/>
        </authorList>
    </citation>
    <scope>NUCLEOTIDE SEQUENCE [LARGE SCALE GENOMIC DNA]</scope>
    <source>
        <strain evidence="1 2">S1-96</strain>
    </source>
</reference>
<evidence type="ECO:0000313" key="1">
    <source>
        <dbReference type="EMBL" id="MCT2584666.1"/>
    </source>
</evidence>
<dbReference type="SUPFAM" id="SSF56784">
    <property type="entry name" value="HAD-like"/>
    <property type="match status" value="1"/>
</dbReference>
<dbReference type="Gene3D" id="3.40.50.1000">
    <property type="entry name" value="HAD superfamily/HAD-like"/>
    <property type="match status" value="1"/>
</dbReference>
<dbReference type="InterPro" id="IPR036412">
    <property type="entry name" value="HAD-like_sf"/>
</dbReference>
<dbReference type="InterPro" id="IPR023198">
    <property type="entry name" value="PGP-like_dom2"/>
</dbReference>
<name>A0ABT2JAC9_9PSEU</name>
<proteinExistence type="predicted"/>
<protein>
    <submittedName>
        <fullName evidence="1">Haloacid dehalogenase-like hydrolase</fullName>
    </submittedName>
</protein>
<accession>A0ABT2JAC9</accession>
<dbReference type="InterPro" id="IPR050155">
    <property type="entry name" value="HAD-like_hydrolase_sf"/>
</dbReference>
<dbReference type="Pfam" id="PF13242">
    <property type="entry name" value="Hydrolase_like"/>
    <property type="match status" value="1"/>
</dbReference>
<dbReference type="Proteomes" id="UP001156441">
    <property type="component" value="Unassembled WGS sequence"/>
</dbReference>
<dbReference type="InterPro" id="IPR023214">
    <property type="entry name" value="HAD_sf"/>
</dbReference>
<comment type="caution">
    <text evidence="1">The sequence shown here is derived from an EMBL/GenBank/DDBJ whole genome shotgun (WGS) entry which is preliminary data.</text>
</comment>
<gene>
    <name evidence="1" type="ORF">JT362_16235</name>
</gene>
<dbReference type="Gene3D" id="1.10.150.240">
    <property type="entry name" value="Putative phosphatase, domain 2"/>
    <property type="match status" value="1"/>
</dbReference>
<evidence type="ECO:0000313" key="2">
    <source>
        <dbReference type="Proteomes" id="UP001156441"/>
    </source>
</evidence>
<dbReference type="EMBL" id="JAFFZE010000013">
    <property type="protein sequence ID" value="MCT2584666.1"/>
    <property type="molecule type" value="Genomic_DNA"/>
</dbReference>
<dbReference type="PANTHER" id="PTHR43434:SF19">
    <property type="entry name" value="PHOSPHONOACETALDEHYDE HYDROLASE"/>
    <property type="match status" value="1"/>
</dbReference>
<keyword evidence="2" id="KW-1185">Reference proteome</keyword>
<dbReference type="PANTHER" id="PTHR43434">
    <property type="entry name" value="PHOSPHOGLYCOLATE PHOSPHATASE"/>
    <property type="match status" value="1"/>
</dbReference>
<sequence>MLWDLDLTLVDYSGLGGTWYAEALINAVGKELGHVPSFPGRTERSLAREILAAHGEPHGDEQIERLFAELEAVVLAARPALPTLGRALAGAAEILAALDGRDGVAQSVVTGNLPSVATWKLEAFDLHQHVDFAIGGYGSLSDHRHDLVEVAVARASAKHACAFAPASVVVVGDTPADIAAGRHHGTITVGVATGRYDVDDLTAAGADIVLPDLADTPAVLSSLLR</sequence>